<dbReference type="HOGENOM" id="CLU_2670897_0_0_1"/>
<proteinExistence type="predicted"/>
<evidence type="ECO:0000313" key="1">
    <source>
        <dbReference type="EMBL" id="EFW19594.1"/>
    </source>
</evidence>
<sequence>MFYQVIPGVCVGKQARCIRSQVSLGRDGMCDERKTLRNRLQRDSPFDRPRVPMRCTKRDMICFSSNENWNGYLHL</sequence>
<dbReference type="EMBL" id="GL636490">
    <property type="protein sequence ID" value="EFW19594.1"/>
    <property type="molecule type" value="Genomic_DNA"/>
</dbReference>
<organism evidence="2">
    <name type="scientific">Coccidioides posadasii (strain RMSCC 757 / Silveira)</name>
    <name type="common">Valley fever fungus</name>
    <dbReference type="NCBI Taxonomy" id="443226"/>
    <lineage>
        <taxon>Eukaryota</taxon>
        <taxon>Fungi</taxon>
        <taxon>Dikarya</taxon>
        <taxon>Ascomycota</taxon>
        <taxon>Pezizomycotina</taxon>
        <taxon>Eurotiomycetes</taxon>
        <taxon>Eurotiomycetidae</taxon>
        <taxon>Onygenales</taxon>
        <taxon>Onygenaceae</taxon>
        <taxon>Coccidioides</taxon>
    </lineage>
</organism>
<keyword evidence="2" id="KW-1185">Reference proteome</keyword>
<reference evidence="2" key="1">
    <citation type="journal article" date="2010" name="Genome Res.">
        <title>Population genomic sequencing of Coccidioides fungi reveals recent hybridization and transposon control.</title>
        <authorList>
            <person name="Neafsey D.E."/>
            <person name="Barker B.M."/>
            <person name="Sharpton T.J."/>
            <person name="Stajich J.E."/>
            <person name="Park D.J."/>
            <person name="Whiston E."/>
            <person name="Hung C.-Y."/>
            <person name="McMahan C."/>
            <person name="White J."/>
            <person name="Sykes S."/>
            <person name="Heiman D."/>
            <person name="Young S."/>
            <person name="Zeng Q."/>
            <person name="Abouelleil A."/>
            <person name="Aftuck L."/>
            <person name="Bessette D."/>
            <person name="Brown A."/>
            <person name="FitzGerald M."/>
            <person name="Lui A."/>
            <person name="Macdonald J.P."/>
            <person name="Priest M."/>
            <person name="Orbach M.J."/>
            <person name="Galgiani J.N."/>
            <person name="Kirkland T.N."/>
            <person name="Cole G.T."/>
            <person name="Birren B.W."/>
            <person name="Henn M.R."/>
            <person name="Taylor J.W."/>
            <person name="Rounsley S.D."/>
        </authorList>
    </citation>
    <scope>NUCLEOTIDE SEQUENCE [LARGE SCALE GENOMIC DNA]</scope>
    <source>
        <strain evidence="2">RMSCC 757 / Silveira</strain>
    </source>
</reference>
<dbReference type="AlphaFoldDB" id="E9D1C0"/>
<name>E9D1C0_COCPS</name>
<gene>
    <name evidence="1" type="ORF">CPSG_03978</name>
</gene>
<reference evidence="2" key="2">
    <citation type="submission" date="2010-03" db="EMBL/GenBank/DDBJ databases">
        <title>The genome sequence of Coccidioides posadasii strain Silveira.</title>
        <authorList>
            <consortium name="The Broad Institute Genome Sequencing Center for Infectious Disease"/>
            <person name="Neafsey D."/>
            <person name="Orbach M."/>
            <person name="Henn M.R."/>
            <person name="Cole G.T."/>
            <person name="Galgiani J."/>
            <person name="Gardner M.J."/>
            <person name="Kirkland T.N."/>
            <person name="Taylor J.W."/>
            <person name="Young S.K."/>
            <person name="Zeng Q."/>
            <person name="Koehrsen M."/>
            <person name="Alvarado L."/>
            <person name="Berlin A."/>
            <person name="Borenstein D."/>
            <person name="Chapman S.B."/>
            <person name="Chen Z."/>
            <person name="Engels R."/>
            <person name="Freedman E."/>
            <person name="Gellesch M."/>
            <person name="Goldberg J."/>
            <person name="Griggs A."/>
            <person name="Gujja S."/>
            <person name="Heilman E."/>
            <person name="Heiman D."/>
            <person name="Howarth C."/>
            <person name="Jen D."/>
            <person name="Larson L."/>
            <person name="Mehta T."/>
            <person name="Neiman D."/>
            <person name="Park D."/>
            <person name="Pearson M."/>
            <person name="Richards J."/>
            <person name="Roberts A."/>
            <person name="Saif S."/>
            <person name="Shea T."/>
            <person name="Shenoy N."/>
            <person name="Sisk P."/>
            <person name="Stolte C."/>
            <person name="Sykes S."/>
            <person name="Walk T."/>
            <person name="White J."/>
            <person name="Yandava C."/>
            <person name="Haas B."/>
            <person name="Nusbaum C."/>
            <person name="Birren B."/>
        </authorList>
    </citation>
    <scope>NUCLEOTIDE SEQUENCE [LARGE SCALE GENOMIC DNA]</scope>
    <source>
        <strain evidence="2">RMSCC 757 / Silveira</strain>
    </source>
</reference>
<evidence type="ECO:0000313" key="2">
    <source>
        <dbReference type="Proteomes" id="UP000002497"/>
    </source>
</evidence>
<dbReference type="Proteomes" id="UP000002497">
    <property type="component" value="Unassembled WGS sequence"/>
</dbReference>
<protein>
    <submittedName>
        <fullName evidence="1">Uncharacterized protein</fullName>
    </submittedName>
</protein>
<dbReference type="VEuPathDB" id="FungiDB:CPSG_03978"/>
<accession>E9D1C0</accession>